<evidence type="ECO:0000256" key="2">
    <source>
        <dbReference type="ARBA" id="ARBA00009677"/>
    </source>
</evidence>
<accession>A0A931CSY7</accession>
<dbReference type="NCBIfam" id="TIGR03506">
    <property type="entry name" value="FlgEFG_subfam"/>
    <property type="match status" value="2"/>
</dbReference>
<dbReference type="InterPro" id="IPR053967">
    <property type="entry name" value="LlgE_F_G-like_D1"/>
</dbReference>
<dbReference type="GO" id="GO:0009426">
    <property type="term" value="C:bacterial-type flagellum basal body, distal rod"/>
    <property type="evidence" value="ECO:0007669"/>
    <property type="project" value="UniProtKB-UniRule"/>
</dbReference>
<feature type="domain" description="Flagellar hook protein FlgE/F/G-like D1" evidence="7">
    <location>
        <begin position="70"/>
        <end position="132"/>
    </location>
</feature>
<reference evidence="8" key="1">
    <citation type="submission" date="2020-07" db="EMBL/GenBank/DDBJ databases">
        <title>Severe corrosion of carbon steel in oil field produced water can be linked to methanogenic archaea containing a special type of NiFe hydrogenase.</title>
        <authorList>
            <person name="Lahme S."/>
            <person name="Mand J."/>
            <person name="Longwell J."/>
            <person name="Smith R."/>
            <person name="Enning D."/>
        </authorList>
    </citation>
    <scope>NUCLEOTIDE SEQUENCE</scope>
    <source>
        <strain evidence="8">MIC098Bin6</strain>
    </source>
</reference>
<keyword evidence="8" id="KW-0969">Cilium</keyword>
<evidence type="ECO:0000256" key="1">
    <source>
        <dbReference type="ARBA" id="ARBA00004117"/>
    </source>
</evidence>
<evidence type="ECO:0000256" key="3">
    <source>
        <dbReference type="ARBA" id="ARBA00023143"/>
    </source>
</evidence>
<dbReference type="Pfam" id="PF22692">
    <property type="entry name" value="LlgE_F_G_D1"/>
    <property type="match status" value="1"/>
</dbReference>
<feature type="domain" description="Flagellar basal-body/hook protein C-terminal" evidence="6">
    <location>
        <begin position="188"/>
        <end position="232"/>
    </location>
</feature>
<keyword evidence="8" id="KW-0282">Flagellum</keyword>
<dbReference type="SUPFAM" id="SSF117143">
    <property type="entry name" value="Flagellar hook protein flgE"/>
    <property type="match status" value="1"/>
</dbReference>
<protein>
    <recommendedName>
        <fullName evidence="4">Flagellar basal-body rod protein FlgG</fullName>
    </recommendedName>
</protein>
<feature type="non-terminal residue" evidence="8">
    <location>
        <position position="1"/>
    </location>
</feature>
<dbReference type="Proteomes" id="UP000706172">
    <property type="component" value="Unassembled WGS sequence"/>
</dbReference>
<dbReference type="InterPro" id="IPR020013">
    <property type="entry name" value="Flagellar_FlgE/F/G"/>
</dbReference>
<dbReference type="InterPro" id="IPR012834">
    <property type="entry name" value="FlgG_G_neg"/>
</dbReference>
<organism evidence="8 9">
    <name type="scientific">Desulfotignum balticum</name>
    <dbReference type="NCBI Taxonomy" id="115781"/>
    <lineage>
        <taxon>Bacteria</taxon>
        <taxon>Pseudomonadati</taxon>
        <taxon>Thermodesulfobacteriota</taxon>
        <taxon>Desulfobacteria</taxon>
        <taxon>Desulfobacterales</taxon>
        <taxon>Desulfobacteraceae</taxon>
        <taxon>Desulfotignum</taxon>
    </lineage>
</organism>
<evidence type="ECO:0000256" key="5">
    <source>
        <dbReference type="RuleBase" id="RU362116"/>
    </source>
</evidence>
<evidence type="ECO:0000313" key="9">
    <source>
        <dbReference type="Proteomes" id="UP000706172"/>
    </source>
</evidence>
<dbReference type="InterPro" id="IPR010930">
    <property type="entry name" value="Flg_bb/hook_C_dom"/>
</dbReference>
<comment type="subcellular location">
    <subcellularLocation>
        <location evidence="1 5">Bacterial flagellum basal body</location>
    </subcellularLocation>
</comment>
<dbReference type="EMBL" id="JACCQK010000595">
    <property type="protein sequence ID" value="MBG0780143.1"/>
    <property type="molecule type" value="Genomic_DNA"/>
</dbReference>
<evidence type="ECO:0000256" key="4">
    <source>
        <dbReference type="NCBIfam" id="TIGR02488"/>
    </source>
</evidence>
<dbReference type="PANTHER" id="PTHR30435">
    <property type="entry name" value="FLAGELLAR PROTEIN"/>
    <property type="match status" value="1"/>
</dbReference>
<dbReference type="PANTHER" id="PTHR30435:SF19">
    <property type="entry name" value="FLAGELLAR BASAL-BODY ROD PROTEIN FLGG"/>
    <property type="match status" value="1"/>
</dbReference>
<evidence type="ECO:0000259" key="6">
    <source>
        <dbReference type="Pfam" id="PF06429"/>
    </source>
</evidence>
<dbReference type="InterPro" id="IPR037925">
    <property type="entry name" value="FlgE/F/G-like"/>
</dbReference>
<keyword evidence="8" id="KW-0966">Cell projection</keyword>
<dbReference type="NCBIfam" id="TIGR02488">
    <property type="entry name" value="flgG_G_neg"/>
    <property type="match status" value="1"/>
</dbReference>
<comment type="similarity">
    <text evidence="2 5">Belongs to the flagella basal body rod proteins family.</text>
</comment>
<name>A0A931CSY7_9BACT</name>
<comment type="caution">
    <text evidence="8">The sequence shown here is derived from an EMBL/GenBank/DDBJ whole genome shotgun (WGS) entry which is preliminary data.</text>
</comment>
<dbReference type="AlphaFoldDB" id="A0A931CSY7"/>
<evidence type="ECO:0000313" key="8">
    <source>
        <dbReference type="EMBL" id="MBG0780143.1"/>
    </source>
</evidence>
<dbReference type="GO" id="GO:0071978">
    <property type="term" value="P:bacterial-type flagellum-dependent swarming motility"/>
    <property type="evidence" value="ECO:0007669"/>
    <property type="project" value="TreeGrafter"/>
</dbReference>
<gene>
    <name evidence="8" type="primary">flgG</name>
    <name evidence="8" type="ORF">H0S81_09495</name>
</gene>
<sequence length="234" mass="25163">ANVNTTSFKKIRAEIQDLMYHTLNQGGSETPGGDQIPTGIQVGMGTETLGVQKMFMQGDFQQTKNELDVAIEGKGFFMVLSNDQERYTRAGNFKLDSEGNIVTASGDRLQPEMTVPEDTLSITISKYGQVTAFDVEGVGAVLGEIELYGFPNPAGLSSLGHNLYSATDASGDAIINTPGSEGMGTILQGFVEQSNVDVVEEMVSMIMAQRAYEINSKSIQTADSMLQAANNLKR</sequence>
<proteinExistence type="inferred from homology"/>
<evidence type="ECO:0000259" key="7">
    <source>
        <dbReference type="Pfam" id="PF22692"/>
    </source>
</evidence>
<dbReference type="Pfam" id="PF06429">
    <property type="entry name" value="Flg_bbr_C"/>
    <property type="match status" value="1"/>
</dbReference>
<keyword evidence="3 5" id="KW-0975">Bacterial flagellum</keyword>